<protein>
    <submittedName>
        <fullName evidence="1">Uncharacterized protein</fullName>
    </submittedName>
</protein>
<name>A0A5B8VIV6_9BACT</name>
<dbReference type="KEGG" id="agi:FSB73_01130"/>
<evidence type="ECO:0000313" key="2">
    <source>
        <dbReference type="Proteomes" id="UP000321291"/>
    </source>
</evidence>
<dbReference type="Proteomes" id="UP000321291">
    <property type="component" value="Chromosome"/>
</dbReference>
<dbReference type="RefSeq" id="WP_146779779.1">
    <property type="nucleotide sequence ID" value="NZ_CP042434.1"/>
</dbReference>
<sequence>MTETKRLRIFAGPNGSGKSTLFADISSRYSDGYFVNSDNIEGELSKTKFINLEDFGLSLTQKDLDLFLVGTMVWKKVI</sequence>
<dbReference type="Gene3D" id="3.40.50.300">
    <property type="entry name" value="P-loop containing nucleotide triphosphate hydrolases"/>
    <property type="match status" value="1"/>
</dbReference>
<reference evidence="1 2" key="1">
    <citation type="journal article" date="2017" name="Int. J. Syst. Evol. Microbiol.">
        <title>Arachidicoccus ginsenosidivorans sp. nov., with ginsenoside-converting activity isolated from ginseng cultivating soil.</title>
        <authorList>
            <person name="Siddiqi M.Z."/>
            <person name="Aslam Z."/>
            <person name="Im W.T."/>
        </authorList>
    </citation>
    <scope>NUCLEOTIDE SEQUENCE [LARGE SCALE GENOMIC DNA]</scope>
    <source>
        <strain evidence="1 2">Gsoil 809</strain>
    </source>
</reference>
<gene>
    <name evidence="1" type="ORF">FSB73_01130</name>
</gene>
<keyword evidence="2" id="KW-1185">Reference proteome</keyword>
<dbReference type="AlphaFoldDB" id="A0A5B8VIV6"/>
<evidence type="ECO:0000313" key="1">
    <source>
        <dbReference type="EMBL" id="QEC70516.1"/>
    </source>
</evidence>
<dbReference type="OrthoDB" id="9791543at2"/>
<accession>A0A5B8VIV6</accession>
<dbReference type="SUPFAM" id="SSF52540">
    <property type="entry name" value="P-loop containing nucleoside triphosphate hydrolases"/>
    <property type="match status" value="1"/>
</dbReference>
<organism evidence="1 2">
    <name type="scientific">Arachidicoccus ginsenosidivorans</name>
    <dbReference type="NCBI Taxonomy" id="496057"/>
    <lineage>
        <taxon>Bacteria</taxon>
        <taxon>Pseudomonadati</taxon>
        <taxon>Bacteroidota</taxon>
        <taxon>Chitinophagia</taxon>
        <taxon>Chitinophagales</taxon>
        <taxon>Chitinophagaceae</taxon>
        <taxon>Arachidicoccus</taxon>
    </lineage>
</organism>
<proteinExistence type="predicted"/>
<dbReference type="EMBL" id="CP042434">
    <property type="protein sequence ID" value="QEC70516.1"/>
    <property type="molecule type" value="Genomic_DNA"/>
</dbReference>
<dbReference type="InterPro" id="IPR027417">
    <property type="entry name" value="P-loop_NTPase"/>
</dbReference>